<keyword evidence="2" id="KW-1185">Reference proteome</keyword>
<dbReference type="GeneID" id="90590278"/>
<accession>A0ABY8CF42</accession>
<name>A0ABY8CF42_9ARCH</name>
<sequence>MHCEAAVGFDPEMNSSSYPLMDAPVRKGYFHVPATQFLADGAGFYIDICAEPAS</sequence>
<dbReference type="EMBL" id="CP104395">
    <property type="protein sequence ID" value="WEL19848.1"/>
    <property type="molecule type" value="Genomic_DNA"/>
</dbReference>
<dbReference type="Proteomes" id="UP001218034">
    <property type="component" value="Chromosome"/>
</dbReference>
<gene>
    <name evidence="1" type="ORF">SVXNc_0841</name>
</gene>
<evidence type="ECO:0000313" key="2">
    <source>
        <dbReference type="Proteomes" id="UP001218034"/>
    </source>
</evidence>
<evidence type="ECO:0000313" key="1">
    <source>
        <dbReference type="EMBL" id="WEL19848.1"/>
    </source>
</evidence>
<protein>
    <submittedName>
        <fullName evidence="1">Uncharacterized protein</fullName>
    </submittedName>
</protein>
<proteinExistence type="predicted"/>
<organism evidence="1 2">
    <name type="scientific">Candidatus Nanohalococcus occultus</name>
    <dbReference type="NCBI Taxonomy" id="2978047"/>
    <lineage>
        <taxon>Archaea</taxon>
        <taxon>Candidatus Nanohalarchaeota</taxon>
        <taxon>Candidatus Nanohalarchaeota incertae sedis</taxon>
        <taxon>Candidatus Nanohalococcus</taxon>
    </lineage>
</organism>
<dbReference type="RefSeq" id="WP_347721680.1">
    <property type="nucleotide sequence ID" value="NZ_CP104395.1"/>
</dbReference>
<reference evidence="1 2" key="1">
    <citation type="submission" date="2022-09" db="EMBL/GenBank/DDBJ databases">
        <title>Xylan utilization by haloarchaea-nanohaloarchaea associations.</title>
        <authorList>
            <person name="Yakimov M."/>
        </authorList>
    </citation>
    <scope>NUCLEOTIDE SEQUENCE [LARGE SCALE GENOMIC DNA]</scope>
    <source>
        <strain evidence="1 2">SVXNc</strain>
    </source>
</reference>